<dbReference type="PROSITE" id="PS00759">
    <property type="entry name" value="ARGE_DAPE_CPG2_2"/>
    <property type="match status" value="1"/>
</dbReference>
<dbReference type="InterPro" id="IPR047177">
    <property type="entry name" value="Pept_M20A"/>
</dbReference>
<feature type="region of interest" description="Disordered" evidence="16">
    <location>
        <begin position="1"/>
        <end position="20"/>
    </location>
</feature>
<evidence type="ECO:0000256" key="2">
    <source>
        <dbReference type="ARBA" id="ARBA00004167"/>
    </source>
</evidence>
<keyword evidence="6" id="KW-0812">Transmembrane</keyword>
<feature type="domain" description="Peptidase M20 dimerisation" evidence="17">
    <location>
        <begin position="288"/>
        <end position="447"/>
    </location>
</feature>
<keyword evidence="8" id="KW-0378">Hydrolase</keyword>
<keyword evidence="5" id="KW-0645">Protease</keyword>
<keyword evidence="11" id="KW-1133">Transmembrane helix</keyword>
<dbReference type="OrthoDB" id="3064516at2759"/>
<dbReference type="InterPro" id="IPR017141">
    <property type="entry name" value="Pept_M20_carboxypep"/>
</dbReference>
<feature type="active site" description="Proton acceptor" evidence="14">
    <location>
        <position position="241"/>
    </location>
</feature>
<name>A0A9P8YBY7_9PEZI</name>
<dbReference type="InterPro" id="IPR002933">
    <property type="entry name" value="Peptidase_M20"/>
</dbReference>
<keyword evidence="13" id="KW-0325">Glycoprotein</keyword>
<dbReference type="PIRSF" id="PIRSF037217">
    <property type="entry name" value="Carboxypeptidase_S"/>
    <property type="match status" value="1"/>
</dbReference>
<keyword evidence="9 15" id="KW-0862">Zinc</keyword>
<dbReference type="Gene3D" id="3.40.630.10">
    <property type="entry name" value="Zn peptidases"/>
    <property type="match status" value="1"/>
</dbReference>
<dbReference type="Pfam" id="PF07687">
    <property type="entry name" value="M20_dimer"/>
    <property type="match status" value="1"/>
</dbReference>
<dbReference type="GO" id="GO:0046872">
    <property type="term" value="F:metal ion binding"/>
    <property type="evidence" value="ECO:0007669"/>
    <property type="project" value="UniProtKB-KW"/>
</dbReference>
<dbReference type="Gene3D" id="1.10.150.900">
    <property type="match status" value="1"/>
</dbReference>
<feature type="binding site" evidence="15">
    <location>
        <position position="172"/>
    </location>
    <ligand>
        <name>Zn(2+)</name>
        <dbReference type="ChEBI" id="CHEBI:29105"/>
        <label>2</label>
    </ligand>
</feature>
<dbReference type="Pfam" id="PF01546">
    <property type="entry name" value="Peptidase_M20"/>
    <property type="match status" value="1"/>
</dbReference>
<dbReference type="RefSeq" id="XP_046014341.1">
    <property type="nucleotide sequence ID" value="XM_046153727.1"/>
</dbReference>
<evidence type="ECO:0000256" key="3">
    <source>
        <dbReference type="ARBA" id="ARBA00006247"/>
    </source>
</evidence>
<dbReference type="EMBL" id="JAGTJQ010000004">
    <property type="protein sequence ID" value="KAH7033509.1"/>
    <property type="molecule type" value="Genomic_DNA"/>
</dbReference>
<evidence type="ECO:0000256" key="8">
    <source>
        <dbReference type="ARBA" id="ARBA00022801"/>
    </source>
</evidence>
<evidence type="ECO:0000256" key="13">
    <source>
        <dbReference type="ARBA" id="ARBA00023180"/>
    </source>
</evidence>
<dbReference type="FunFam" id="3.40.630.10:FF:000098">
    <property type="entry name" value="Gly-Xaa carboxypeptidase"/>
    <property type="match status" value="1"/>
</dbReference>
<dbReference type="SUPFAM" id="SSF55031">
    <property type="entry name" value="Bacterial exopeptidase dimerisation domain"/>
    <property type="match status" value="1"/>
</dbReference>
<keyword evidence="4" id="KW-1017">Isopeptide bond</keyword>
<evidence type="ECO:0000256" key="16">
    <source>
        <dbReference type="SAM" id="MobiDB-lite"/>
    </source>
</evidence>
<feature type="binding site" evidence="15">
    <location>
        <position position="558"/>
    </location>
    <ligand>
        <name>Zn(2+)</name>
        <dbReference type="ChEBI" id="CHEBI:29105"/>
        <label>1</label>
    </ligand>
</feature>
<evidence type="ECO:0000256" key="6">
    <source>
        <dbReference type="ARBA" id="ARBA00022692"/>
    </source>
</evidence>
<evidence type="ECO:0000256" key="1">
    <source>
        <dbReference type="ARBA" id="ARBA00001947"/>
    </source>
</evidence>
<dbReference type="GeneID" id="70183273"/>
<keyword evidence="19" id="KW-1185">Reference proteome</keyword>
<evidence type="ECO:0000256" key="4">
    <source>
        <dbReference type="ARBA" id="ARBA00022499"/>
    </source>
</evidence>
<comment type="cofactor">
    <cofactor evidence="1">
        <name>Zn(2+)</name>
        <dbReference type="ChEBI" id="CHEBI:29105"/>
    </cofactor>
</comment>
<dbReference type="InterPro" id="IPR001261">
    <property type="entry name" value="ArgE/DapE_CS"/>
</dbReference>
<reference evidence="18" key="1">
    <citation type="journal article" date="2021" name="Nat. Commun.">
        <title>Genetic determinants of endophytism in the Arabidopsis root mycobiome.</title>
        <authorList>
            <person name="Mesny F."/>
            <person name="Miyauchi S."/>
            <person name="Thiergart T."/>
            <person name="Pickel B."/>
            <person name="Atanasova L."/>
            <person name="Karlsson M."/>
            <person name="Huettel B."/>
            <person name="Barry K.W."/>
            <person name="Haridas S."/>
            <person name="Chen C."/>
            <person name="Bauer D."/>
            <person name="Andreopoulos W."/>
            <person name="Pangilinan J."/>
            <person name="LaButti K."/>
            <person name="Riley R."/>
            <person name="Lipzen A."/>
            <person name="Clum A."/>
            <person name="Drula E."/>
            <person name="Henrissat B."/>
            <person name="Kohler A."/>
            <person name="Grigoriev I.V."/>
            <person name="Martin F.M."/>
            <person name="Hacquard S."/>
        </authorList>
    </citation>
    <scope>NUCLEOTIDE SEQUENCE</scope>
    <source>
        <strain evidence="18">MPI-CAGE-CH-0230</strain>
    </source>
</reference>
<feature type="binding site" evidence="15">
    <location>
        <position position="270"/>
    </location>
    <ligand>
        <name>Zn(2+)</name>
        <dbReference type="ChEBI" id="CHEBI:29105"/>
        <label>2</label>
    </ligand>
</feature>
<dbReference type="GO" id="GO:0004181">
    <property type="term" value="F:metallocarboxypeptidase activity"/>
    <property type="evidence" value="ECO:0007669"/>
    <property type="project" value="InterPro"/>
</dbReference>
<feature type="binding site" evidence="15">
    <location>
        <position position="242"/>
    </location>
    <ligand>
        <name>Zn(2+)</name>
        <dbReference type="ChEBI" id="CHEBI:29105"/>
        <label>1</label>
    </ligand>
</feature>
<dbReference type="SUPFAM" id="SSF53187">
    <property type="entry name" value="Zn-dependent exopeptidases"/>
    <property type="match status" value="1"/>
</dbReference>
<comment type="similarity">
    <text evidence="3">Belongs to the peptidase M20A family.</text>
</comment>
<evidence type="ECO:0000256" key="12">
    <source>
        <dbReference type="ARBA" id="ARBA00023136"/>
    </source>
</evidence>
<dbReference type="PANTHER" id="PTHR45962:SF1">
    <property type="entry name" value="N-FATTY-ACYL-AMINO ACID SYNTHASE_HYDROLASE PM20D1"/>
    <property type="match status" value="1"/>
</dbReference>
<feature type="compositionally biased region" description="Low complexity" evidence="16">
    <location>
        <begin position="9"/>
        <end position="20"/>
    </location>
</feature>
<dbReference type="CDD" id="cd05674">
    <property type="entry name" value="M20_yscS"/>
    <property type="match status" value="1"/>
</dbReference>
<evidence type="ECO:0000256" key="9">
    <source>
        <dbReference type="ARBA" id="ARBA00022833"/>
    </source>
</evidence>
<evidence type="ECO:0000259" key="17">
    <source>
        <dbReference type="Pfam" id="PF07687"/>
    </source>
</evidence>
<accession>A0A9P8YBY7</accession>
<gene>
    <name evidence="18" type="ORF">B0I36DRAFT_321607</name>
</gene>
<comment type="subcellular location">
    <subcellularLocation>
        <location evidence="2">Membrane</location>
        <topology evidence="2">Single-pass membrane protein</topology>
    </subcellularLocation>
</comment>
<evidence type="ECO:0000256" key="5">
    <source>
        <dbReference type="ARBA" id="ARBA00022670"/>
    </source>
</evidence>
<dbReference type="GO" id="GO:0051603">
    <property type="term" value="P:proteolysis involved in protein catabolic process"/>
    <property type="evidence" value="ECO:0007669"/>
    <property type="project" value="TreeGrafter"/>
</dbReference>
<keyword evidence="12" id="KW-0472">Membrane</keyword>
<dbReference type="GO" id="GO:0016020">
    <property type="term" value="C:membrane"/>
    <property type="evidence" value="ECO:0007669"/>
    <property type="project" value="UniProtKB-SubCell"/>
</dbReference>
<dbReference type="PANTHER" id="PTHR45962">
    <property type="entry name" value="N-FATTY-ACYL-AMINO ACID SYNTHASE/HYDROLASE PM20D1"/>
    <property type="match status" value="1"/>
</dbReference>
<evidence type="ECO:0000256" key="11">
    <source>
        <dbReference type="ARBA" id="ARBA00022989"/>
    </source>
</evidence>
<dbReference type="Proteomes" id="UP000756346">
    <property type="component" value="Unassembled WGS sequence"/>
</dbReference>
<dbReference type="InterPro" id="IPR036264">
    <property type="entry name" value="Bact_exopeptidase_dim_dom"/>
</dbReference>
<feature type="active site" evidence="14">
    <location>
        <position position="174"/>
    </location>
</feature>
<evidence type="ECO:0000256" key="10">
    <source>
        <dbReference type="ARBA" id="ARBA00022843"/>
    </source>
</evidence>
<feature type="binding site" evidence="15">
    <location>
        <position position="207"/>
    </location>
    <ligand>
        <name>Zn(2+)</name>
        <dbReference type="ChEBI" id="CHEBI:29105"/>
        <label>1</label>
    </ligand>
</feature>
<feature type="binding site" evidence="15">
    <location>
        <position position="207"/>
    </location>
    <ligand>
        <name>Zn(2+)</name>
        <dbReference type="ChEBI" id="CHEBI:29105"/>
        <label>2</label>
    </ligand>
</feature>
<protein>
    <submittedName>
        <fullName evidence="18">Peptidase family M20/M25/M40</fullName>
    </submittedName>
</protein>
<evidence type="ECO:0000313" key="19">
    <source>
        <dbReference type="Proteomes" id="UP000756346"/>
    </source>
</evidence>
<dbReference type="Gene3D" id="3.30.70.360">
    <property type="match status" value="1"/>
</dbReference>
<proteinExistence type="inferred from homology"/>
<dbReference type="InterPro" id="IPR011650">
    <property type="entry name" value="Peptidase_M20_dimer"/>
</dbReference>
<comment type="caution">
    <text evidence="18">The sequence shown here is derived from an EMBL/GenBank/DDBJ whole genome shotgun (WGS) entry which is preliminary data.</text>
</comment>
<keyword evidence="10" id="KW-0832">Ubl conjugation</keyword>
<keyword evidence="7 15" id="KW-0479">Metal-binding</keyword>
<dbReference type="AlphaFoldDB" id="A0A9P8YBY7"/>
<dbReference type="GO" id="GO:0000328">
    <property type="term" value="C:fungal-type vacuole lumen"/>
    <property type="evidence" value="ECO:0007669"/>
    <property type="project" value="TreeGrafter"/>
</dbReference>
<evidence type="ECO:0000256" key="7">
    <source>
        <dbReference type="ARBA" id="ARBA00022723"/>
    </source>
</evidence>
<evidence type="ECO:0000256" key="15">
    <source>
        <dbReference type="PIRSR" id="PIRSR037217-2"/>
    </source>
</evidence>
<evidence type="ECO:0000313" key="18">
    <source>
        <dbReference type="EMBL" id="KAH7033509.1"/>
    </source>
</evidence>
<evidence type="ECO:0000256" key="14">
    <source>
        <dbReference type="PIRSR" id="PIRSR037217-1"/>
    </source>
</evidence>
<sequence>MTEKQGLLPSAVSAPAPRSRASSPYWATLSKVAVAALLLKVFGGAYLALDSPGYGGQEPLKARCDQAEPLSPSFSRDHLDKMAGYIDSPEFLKAAVANMAGAVQIPTESYDDMGPVGEDPRWEVLFEFAEYLKKTFPLVHSKLNLETVNTHGLVYTWKGSDSSLKPTVFMAHQDVVPVAKATIGQWTYPPFSGHYDGKYLWGRGSNDCKNNLIGILESVELLLQADYEPKRTLVLSFGFDEEISGFHGAQPLAAFLLERYGKDGAAVIVDEGAGIAEAWGTNFAIPGVAEKGYIDVEIILRMPGGHSSIPPQHNGIGVMAELITQIEANPYESRLYKENPFLGLLQCGAEYSEEFPKKLRKLLPSHAANTCARKEDKLALEAAKLGDAFKYLFTTSQAPDIISGGVKSNALPERTVVLVNHRVNVGEQTSVVKDKLTKIAHGIAKKYKLDVHAFTNSTGETPSSITLRDTGRALEPAPVTPTELFSTEGSDNATLSPYGVIAGTTRALYGKSMVVAPGIMTGNTDTKYYWDLSRHIFRWGPQFDPEEESGSGLPEGIHTVNERLNVRAHINGVKWYSSFIRNMDESRLP</sequence>
<organism evidence="18 19">
    <name type="scientific">Microdochium trichocladiopsis</name>
    <dbReference type="NCBI Taxonomy" id="1682393"/>
    <lineage>
        <taxon>Eukaryota</taxon>
        <taxon>Fungi</taxon>
        <taxon>Dikarya</taxon>
        <taxon>Ascomycota</taxon>
        <taxon>Pezizomycotina</taxon>
        <taxon>Sordariomycetes</taxon>
        <taxon>Xylariomycetidae</taxon>
        <taxon>Xylariales</taxon>
        <taxon>Microdochiaceae</taxon>
        <taxon>Microdochium</taxon>
    </lineage>
</organism>